<evidence type="ECO:0008006" key="7">
    <source>
        <dbReference type="Google" id="ProtNLM"/>
    </source>
</evidence>
<dbReference type="RefSeq" id="XP_003677167.1">
    <property type="nucleotide sequence ID" value="XM_003677119.1"/>
</dbReference>
<dbReference type="GO" id="GO:0016846">
    <property type="term" value="F:carbon-sulfur lyase activity"/>
    <property type="evidence" value="ECO:0007669"/>
    <property type="project" value="TreeGrafter"/>
</dbReference>
<dbReference type="EMBL" id="HE576757">
    <property type="protein sequence ID" value="CCC70813.1"/>
    <property type="molecule type" value="Genomic_DNA"/>
</dbReference>
<evidence type="ECO:0000256" key="4">
    <source>
        <dbReference type="RuleBase" id="RU362118"/>
    </source>
</evidence>
<dbReference type="GO" id="GO:0030170">
    <property type="term" value="F:pyridoxal phosphate binding"/>
    <property type="evidence" value="ECO:0007669"/>
    <property type="project" value="InterPro"/>
</dbReference>
<dbReference type="GeneID" id="96904460"/>
<accession>G0VH41</accession>
<dbReference type="AlphaFoldDB" id="G0VH41"/>
<reference evidence="5 6" key="1">
    <citation type="journal article" date="2011" name="Proc. Natl. Acad. Sci. U.S.A.">
        <title>Evolutionary erosion of yeast sex chromosomes by mating-type switching accidents.</title>
        <authorList>
            <person name="Gordon J.L."/>
            <person name="Armisen D."/>
            <person name="Proux-Wera E."/>
            <person name="Oheigeartaigh S.S."/>
            <person name="Byrne K.P."/>
            <person name="Wolfe K.H."/>
        </authorList>
    </citation>
    <scope>NUCLEOTIDE SEQUENCE [LARGE SCALE GENOMIC DNA]</scope>
    <source>
        <strain evidence="6">ATCC 76901 / BCRC 22586 / CBS 4309 / NBRC 1992 / NRRL Y-12630</strain>
    </source>
</reference>
<dbReference type="KEGG" id="ncs:NCAS_0F03290"/>
<dbReference type="InterPro" id="IPR054542">
    <property type="entry name" value="Cys_met_metab_PP"/>
</dbReference>
<sequence length="404" mass="45827">MIRYTLNTRSHLLKVAPRVARQLATRPIHLSTTLIHGDDKDNRVSDVAPPINVTTTFRYDPNDLIPWSERENLDFMDKTPIYSRLGHPNSTRLESIFSEVLNGHAVIYSSGVSAFFAAMVHYNPKRLFMGQSYHGCRAIANILTRNYNVEQHPLEDIEKYAQKGDIVHLETPVNPYGTSLDISEFARRAHAKGALLCVDSTFAPPPLQDVWEFDADIVMHSATKYFGGHSDLLSGVLVVKDEDVARQLRDDRIYLGTNVANLESYLLLRSLRTFKMRIERQSENATKVVKFLNDNKGKFGNVLDKIYHSSLQTEPFVKKQLKGGYDPVFSITLKNKEQCKKFPLLLKYFHHATSLGGIESLVEWRAMTDPYIDQTLIRISIGCEDADDLINDLSAALNKLQDTN</sequence>
<dbReference type="Proteomes" id="UP000001640">
    <property type="component" value="Chromosome 6"/>
</dbReference>
<comment type="similarity">
    <text evidence="4">Belongs to the trans-sulfuration enzymes family.</text>
</comment>
<evidence type="ECO:0000313" key="5">
    <source>
        <dbReference type="EMBL" id="CCC70813.1"/>
    </source>
</evidence>
<dbReference type="eggNOG" id="KOG0053">
    <property type="taxonomic scope" value="Eukaryota"/>
</dbReference>
<dbReference type="FunCoup" id="G0VH41">
    <property type="interactions" value="203"/>
</dbReference>
<dbReference type="HOGENOM" id="CLU_018986_3_0_1"/>
<gene>
    <name evidence="5" type="primary">NCAS0F03290</name>
    <name evidence="5" type="ordered locus">NCAS_0F03290</name>
</gene>
<dbReference type="SUPFAM" id="SSF53383">
    <property type="entry name" value="PLP-dependent transferases"/>
    <property type="match status" value="1"/>
</dbReference>
<protein>
    <recommendedName>
        <fullName evidence="7">Cystathionine gamma-synthase</fullName>
    </recommendedName>
</protein>
<keyword evidence="2 3" id="KW-0663">Pyridoxal phosphate</keyword>
<dbReference type="STRING" id="1064592.G0VH41"/>
<dbReference type="InParanoid" id="G0VH41"/>
<dbReference type="GO" id="GO:0005634">
    <property type="term" value="C:nucleus"/>
    <property type="evidence" value="ECO:0007669"/>
    <property type="project" value="EnsemblFungi"/>
</dbReference>
<dbReference type="Gene3D" id="3.90.1150.10">
    <property type="entry name" value="Aspartate Aminotransferase, domain 1"/>
    <property type="match status" value="1"/>
</dbReference>
<dbReference type="InterPro" id="IPR015422">
    <property type="entry name" value="PyrdxlP-dep_Trfase_small"/>
</dbReference>
<dbReference type="InterPro" id="IPR015421">
    <property type="entry name" value="PyrdxlP-dep_Trfase_major"/>
</dbReference>
<reference key="2">
    <citation type="submission" date="2011-08" db="EMBL/GenBank/DDBJ databases">
        <title>Genome sequence of Naumovozyma castellii.</title>
        <authorList>
            <person name="Gordon J.L."/>
            <person name="Armisen D."/>
            <person name="Proux-Wera E."/>
            <person name="OhEigeartaigh S.S."/>
            <person name="Byrne K.P."/>
            <person name="Wolfe K.H."/>
        </authorList>
    </citation>
    <scope>NUCLEOTIDE SEQUENCE</scope>
    <source>
        <strain>Type strain:CBS 4309</strain>
    </source>
</reference>
<comment type="cofactor">
    <cofactor evidence="1 4">
        <name>pyridoxal 5'-phosphate</name>
        <dbReference type="ChEBI" id="CHEBI:597326"/>
    </cofactor>
</comment>
<dbReference type="Gene3D" id="3.40.640.10">
    <property type="entry name" value="Type I PLP-dependent aspartate aminotransferase-like (Major domain)"/>
    <property type="match status" value="1"/>
</dbReference>
<dbReference type="PROSITE" id="PS00868">
    <property type="entry name" value="CYS_MET_METAB_PP"/>
    <property type="match status" value="1"/>
</dbReference>
<evidence type="ECO:0000256" key="1">
    <source>
        <dbReference type="ARBA" id="ARBA00001933"/>
    </source>
</evidence>
<feature type="modified residue" description="N6-(pyridoxal phosphate)lysine" evidence="3">
    <location>
        <position position="224"/>
    </location>
</feature>
<dbReference type="FunFam" id="3.40.640.10:FF:000072">
    <property type="entry name" value="Putative cystathionine beta-lyase"/>
    <property type="match status" value="1"/>
</dbReference>
<proteinExistence type="inferred from homology"/>
<dbReference type="PANTHER" id="PTHR11808">
    <property type="entry name" value="TRANS-SULFURATION ENZYME FAMILY MEMBER"/>
    <property type="match status" value="1"/>
</dbReference>
<keyword evidence="6" id="KW-1185">Reference proteome</keyword>
<dbReference type="PIRSF" id="PIRSF001434">
    <property type="entry name" value="CGS"/>
    <property type="match status" value="1"/>
</dbReference>
<dbReference type="FunFam" id="3.90.1150.10:FF:000066">
    <property type="entry name" value="Putative cystathionine beta-lyase"/>
    <property type="match status" value="1"/>
</dbReference>
<dbReference type="Pfam" id="PF01053">
    <property type="entry name" value="Cys_Met_Meta_PP"/>
    <property type="match status" value="1"/>
</dbReference>
<dbReference type="InterPro" id="IPR015424">
    <property type="entry name" value="PyrdxlP-dep_Trfase"/>
</dbReference>
<dbReference type="GO" id="GO:0019346">
    <property type="term" value="P:transsulfuration"/>
    <property type="evidence" value="ECO:0007669"/>
    <property type="project" value="InterPro"/>
</dbReference>
<dbReference type="GO" id="GO:0005737">
    <property type="term" value="C:cytoplasm"/>
    <property type="evidence" value="ECO:0007669"/>
    <property type="project" value="EnsemblFungi"/>
</dbReference>
<evidence type="ECO:0000313" key="6">
    <source>
        <dbReference type="Proteomes" id="UP000001640"/>
    </source>
</evidence>
<dbReference type="OrthoDB" id="3512640at2759"/>
<name>G0VH41_NAUCA</name>
<dbReference type="OMA" id="HKKMHGV"/>
<dbReference type="PANTHER" id="PTHR11808:SF35">
    <property type="entry name" value="CYSTATHIONINE GAMMA-SYNTHASE (AFU_ORTHOLOGUE AFUA_7G01590)"/>
    <property type="match status" value="1"/>
</dbReference>
<evidence type="ECO:0000256" key="2">
    <source>
        <dbReference type="ARBA" id="ARBA00022898"/>
    </source>
</evidence>
<evidence type="ECO:0000256" key="3">
    <source>
        <dbReference type="PIRSR" id="PIRSR001434-2"/>
    </source>
</evidence>
<organism evidence="5 6">
    <name type="scientific">Naumovozyma castellii</name>
    <name type="common">Yeast</name>
    <name type="synonym">Saccharomyces castellii</name>
    <dbReference type="NCBI Taxonomy" id="27288"/>
    <lineage>
        <taxon>Eukaryota</taxon>
        <taxon>Fungi</taxon>
        <taxon>Dikarya</taxon>
        <taxon>Ascomycota</taxon>
        <taxon>Saccharomycotina</taxon>
        <taxon>Saccharomycetes</taxon>
        <taxon>Saccharomycetales</taxon>
        <taxon>Saccharomycetaceae</taxon>
        <taxon>Naumovozyma</taxon>
    </lineage>
</organism>
<dbReference type="InterPro" id="IPR000277">
    <property type="entry name" value="Cys/Met-Metab_PyrdxlP-dep_enz"/>
</dbReference>